<dbReference type="PROSITE" id="PS51186">
    <property type="entry name" value="GNAT"/>
    <property type="match status" value="1"/>
</dbReference>
<evidence type="ECO:0000259" key="3">
    <source>
        <dbReference type="PROSITE" id="PS51186"/>
    </source>
</evidence>
<evidence type="ECO:0000313" key="4">
    <source>
        <dbReference type="EMBL" id="KPD03044.1"/>
    </source>
</evidence>
<dbReference type="SUPFAM" id="SSF55729">
    <property type="entry name" value="Acyl-CoA N-acyltransferases (Nat)"/>
    <property type="match status" value="1"/>
</dbReference>
<accession>A0A0N0ZB73</accession>
<evidence type="ECO:0000313" key="5">
    <source>
        <dbReference type="Proteomes" id="UP000053226"/>
    </source>
</evidence>
<dbReference type="InterPro" id="IPR000182">
    <property type="entry name" value="GNAT_dom"/>
</dbReference>
<dbReference type="PANTHER" id="PTHR43072:SF51">
    <property type="entry name" value="ABC SUPERFAMILY TRANSPORT PROTEIN"/>
    <property type="match status" value="1"/>
</dbReference>
<dbReference type="Pfam" id="PF00583">
    <property type="entry name" value="Acetyltransf_1"/>
    <property type="match status" value="1"/>
</dbReference>
<sequence length="143" mass="16438">MEIRIFRQGDFEDVLMLWERCELNEFGYDPELIIERKLQCGADLFLVAEVTGEIVGTVMGGYDGVRGRAYYLAVHPEYRGRGIANALISRLEKKLLAQGCPVIELLVNEEYDSAICMFEKMEYEDEQPARLIYNKRLNDGTAF</sequence>
<dbReference type="RefSeq" id="WP_047256050.1">
    <property type="nucleotide sequence ID" value="NZ_CAWMUS010000016.1"/>
</dbReference>
<name>A0A0N0ZB73_9GAMM</name>
<gene>
    <name evidence="4" type="ORF">M992_1532</name>
</gene>
<evidence type="ECO:0000256" key="1">
    <source>
        <dbReference type="ARBA" id="ARBA00022679"/>
    </source>
</evidence>
<protein>
    <submittedName>
        <fullName evidence="4">YpeA family acetyltransferase</fullName>
        <ecNumber evidence="4">2.3.1.-</ecNumber>
    </submittedName>
</protein>
<proteinExistence type="predicted"/>
<dbReference type="OrthoDB" id="1821130at2"/>
<dbReference type="GeneID" id="79717668"/>
<keyword evidence="2 4" id="KW-0012">Acyltransferase</keyword>
<evidence type="ECO:0000256" key="2">
    <source>
        <dbReference type="ARBA" id="ARBA00023315"/>
    </source>
</evidence>
<dbReference type="CDD" id="cd04301">
    <property type="entry name" value="NAT_SF"/>
    <property type="match status" value="1"/>
</dbReference>
<feature type="domain" description="N-acetyltransferase" evidence="3">
    <location>
        <begin position="1"/>
        <end position="143"/>
    </location>
</feature>
<dbReference type="AlphaFoldDB" id="A0A0N0ZB73"/>
<dbReference type="InterPro" id="IPR016181">
    <property type="entry name" value="Acyl_CoA_acyltransferase"/>
</dbReference>
<reference evidence="4 5" key="1">
    <citation type="submission" date="2015-07" db="EMBL/GenBank/DDBJ databases">
        <title>ATOL: Assembling a taxonomically balanced genome-scale reconstruction of the evolutionary history of the Enterobacteriaceae.</title>
        <authorList>
            <person name="Plunkett G.III."/>
            <person name="Neeno-Eckwall E.C."/>
            <person name="Glasner J.D."/>
            <person name="Perna N.T."/>
        </authorList>
    </citation>
    <scope>NUCLEOTIDE SEQUENCE [LARGE SCALE GENOMIC DNA]</scope>
    <source>
        <strain evidence="4 5">ATCC 35017</strain>
    </source>
</reference>
<dbReference type="EC" id="2.3.1.-" evidence="4"/>
<dbReference type="EMBL" id="LGAA01000016">
    <property type="protein sequence ID" value="KPD03044.1"/>
    <property type="molecule type" value="Genomic_DNA"/>
</dbReference>
<organism evidence="4 5">
    <name type="scientific">Moellerella wisconsensis ATCC 35017</name>
    <dbReference type="NCBI Taxonomy" id="1354267"/>
    <lineage>
        <taxon>Bacteria</taxon>
        <taxon>Pseudomonadati</taxon>
        <taxon>Pseudomonadota</taxon>
        <taxon>Gammaproteobacteria</taxon>
        <taxon>Enterobacterales</taxon>
        <taxon>Morganellaceae</taxon>
        <taxon>Moellerella</taxon>
    </lineage>
</organism>
<keyword evidence="5" id="KW-1185">Reference proteome</keyword>
<dbReference type="Proteomes" id="UP000053226">
    <property type="component" value="Unassembled WGS sequence"/>
</dbReference>
<dbReference type="Gene3D" id="3.40.630.30">
    <property type="match status" value="1"/>
</dbReference>
<comment type="caution">
    <text evidence="4">The sequence shown here is derived from an EMBL/GenBank/DDBJ whole genome shotgun (WGS) entry which is preliminary data.</text>
</comment>
<dbReference type="GO" id="GO:0016747">
    <property type="term" value="F:acyltransferase activity, transferring groups other than amino-acyl groups"/>
    <property type="evidence" value="ECO:0007669"/>
    <property type="project" value="InterPro"/>
</dbReference>
<keyword evidence="1 4" id="KW-0808">Transferase</keyword>
<dbReference type="NCBIfam" id="NF002959">
    <property type="entry name" value="PRK03624.1"/>
    <property type="match status" value="1"/>
</dbReference>
<dbReference type="PANTHER" id="PTHR43072">
    <property type="entry name" value="N-ACETYLTRANSFERASE"/>
    <property type="match status" value="1"/>
</dbReference>